<feature type="compositionally biased region" description="Polar residues" evidence="1">
    <location>
        <begin position="49"/>
        <end position="60"/>
    </location>
</feature>
<dbReference type="GO" id="GO:0009279">
    <property type="term" value="C:cell outer membrane"/>
    <property type="evidence" value="ECO:0007669"/>
    <property type="project" value="InterPro"/>
</dbReference>
<keyword evidence="2" id="KW-0732">Signal</keyword>
<reference evidence="3 4" key="1">
    <citation type="submission" date="2016-06" db="EMBL/GenBank/DDBJ databases">
        <title>Complete genome sequences of Bordetella bronchialis and Bordetella flabilis.</title>
        <authorList>
            <person name="LiPuma J.J."/>
            <person name="Spilker T."/>
        </authorList>
    </citation>
    <scope>NUCLEOTIDE SEQUENCE [LARGE SCALE GENOMIC DNA]</scope>
    <source>
        <strain evidence="3 4">AU17976</strain>
    </source>
</reference>
<dbReference type="SUPFAM" id="SSF103515">
    <property type="entry name" value="Autotransporter"/>
    <property type="match status" value="1"/>
</dbReference>
<dbReference type="GO" id="GO:0005507">
    <property type="term" value="F:copper ion binding"/>
    <property type="evidence" value="ECO:0007669"/>
    <property type="project" value="InterPro"/>
</dbReference>
<dbReference type="EMBL" id="CP016171">
    <property type="protein sequence ID" value="ANN72171.1"/>
    <property type="molecule type" value="Genomic_DNA"/>
</dbReference>
<gene>
    <name evidence="3" type="ORF">BAU08_13240</name>
</gene>
<proteinExistence type="predicted"/>
<protein>
    <submittedName>
        <fullName evidence="3">Copper resistance protein CopB</fullName>
    </submittedName>
</protein>
<dbReference type="STRING" id="463025.BAU08_13240"/>
<evidence type="ECO:0000313" key="3">
    <source>
        <dbReference type="EMBL" id="ANN72171.1"/>
    </source>
</evidence>
<dbReference type="Pfam" id="PF05275">
    <property type="entry name" value="CopB"/>
    <property type="match status" value="1"/>
</dbReference>
<dbReference type="GO" id="GO:0006878">
    <property type="term" value="P:intracellular copper ion homeostasis"/>
    <property type="evidence" value="ECO:0007669"/>
    <property type="project" value="InterPro"/>
</dbReference>
<evidence type="ECO:0000256" key="2">
    <source>
        <dbReference type="SAM" id="SignalP"/>
    </source>
</evidence>
<sequence length="303" mass="32953">MKFATATTIARAPTSKSVLAAAIMVALGIAPAQARAQDAHGGHAAHATDSGQTVPATQANEPAAPVHSRTPIPALTDADREAASYSGDGHVVHDKAINYQFLFDELEWQDAKDGGTLKWDLTGWIGGDIDRFWLRSEGERDSGKLEHAEVQALWGHAVSPWWDAVGGIRQDFKPGPSQTWAAFGIQGTPLYNLESEITGFVGDSGQTSLRLKGEYDVLITNRLVLQPMVEVNFYGKNDPARGQGAGLGTSELGLRLRYEIRRELAPYIGVSWNRSYGNTADFVRADGGSRNETRFLVGVRMWF</sequence>
<dbReference type="RefSeq" id="WP_066669668.1">
    <property type="nucleotide sequence ID" value="NZ_CP016171.1"/>
</dbReference>
<dbReference type="InterPro" id="IPR007939">
    <property type="entry name" value="Cu-R_B_prcur"/>
</dbReference>
<dbReference type="Gene3D" id="2.40.128.130">
    <property type="entry name" value="Autotransporter beta-domain"/>
    <property type="match status" value="1"/>
</dbReference>
<evidence type="ECO:0000313" key="4">
    <source>
        <dbReference type="Proteomes" id="UP000092213"/>
    </source>
</evidence>
<organism evidence="3 4">
    <name type="scientific">Bordetella bronchialis</name>
    <dbReference type="NCBI Taxonomy" id="463025"/>
    <lineage>
        <taxon>Bacteria</taxon>
        <taxon>Pseudomonadati</taxon>
        <taxon>Pseudomonadota</taxon>
        <taxon>Betaproteobacteria</taxon>
        <taxon>Burkholderiales</taxon>
        <taxon>Alcaligenaceae</taxon>
        <taxon>Bordetella</taxon>
    </lineage>
</organism>
<dbReference type="Proteomes" id="UP000092213">
    <property type="component" value="Chromosome"/>
</dbReference>
<feature type="chain" id="PRO_5008258434" evidence="2">
    <location>
        <begin position="35"/>
        <end position="303"/>
    </location>
</feature>
<name>A0A193FYA4_9BORD</name>
<accession>A0A193FYA4</accession>
<dbReference type="AlphaFoldDB" id="A0A193FYA4"/>
<dbReference type="InterPro" id="IPR036709">
    <property type="entry name" value="Autotransporte_beta_dom_sf"/>
</dbReference>
<evidence type="ECO:0000256" key="1">
    <source>
        <dbReference type="SAM" id="MobiDB-lite"/>
    </source>
</evidence>
<feature type="region of interest" description="Disordered" evidence="1">
    <location>
        <begin position="37"/>
        <end position="71"/>
    </location>
</feature>
<feature type="signal peptide" evidence="2">
    <location>
        <begin position="1"/>
        <end position="34"/>
    </location>
</feature>